<dbReference type="Proteomes" id="UP000317171">
    <property type="component" value="Chromosome"/>
</dbReference>
<evidence type="ECO:0000313" key="1">
    <source>
        <dbReference type="EMBL" id="QDT44274.1"/>
    </source>
</evidence>
<organism evidence="1 2">
    <name type="scientific">Gimesia alba</name>
    <dbReference type="NCBI Taxonomy" id="2527973"/>
    <lineage>
        <taxon>Bacteria</taxon>
        <taxon>Pseudomonadati</taxon>
        <taxon>Planctomycetota</taxon>
        <taxon>Planctomycetia</taxon>
        <taxon>Planctomycetales</taxon>
        <taxon>Planctomycetaceae</taxon>
        <taxon>Gimesia</taxon>
    </lineage>
</organism>
<dbReference type="KEGG" id="gaz:Pan241w_43820"/>
<reference evidence="1 2" key="1">
    <citation type="submission" date="2019-02" db="EMBL/GenBank/DDBJ databases">
        <title>Deep-cultivation of Planctomycetes and their phenomic and genomic characterization uncovers novel biology.</title>
        <authorList>
            <person name="Wiegand S."/>
            <person name="Jogler M."/>
            <person name="Boedeker C."/>
            <person name="Pinto D."/>
            <person name="Vollmers J."/>
            <person name="Rivas-Marin E."/>
            <person name="Kohn T."/>
            <person name="Peeters S.H."/>
            <person name="Heuer A."/>
            <person name="Rast P."/>
            <person name="Oberbeckmann S."/>
            <person name="Bunk B."/>
            <person name="Jeske O."/>
            <person name="Meyerdierks A."/>
            <person name="Storesund J.E."/>
            <person name="Kallscheuer N."/>
            <person name="Luecker S."/>
            <person name="Lage O.M."/>
            <person name="Pohl T."/>
            <person name="Merkel B.J."/>
            <person name="Hornburger P."/>
            <person name="Mueller R.-W."/>
            <person name="Bruemmer F."/>
            <person name="Labrenz M."/>
            <person name="Spormann A.M."/>
            <person name="Op den Camp H."/>
            <person name="Overmann J."/>
            <person name="Amann R."/>
            <person name="Jetten M.S.M."/>
            <person name="Mascher T."/>
            <person name="Medema M.H."/>
            <person name="Devos D.P."/>
            <person name="Kaster A.-K."/>
            <person name="Ovreas L."/>
            <person name="Rohde M."/>
            <person name="Galperin M.Y."/>
            <person name="Jogler C."/>
        </authorList>
    </citation>
    <scope>NUCLEOTIDE SEQUENCE [LARGE SCALE GENOMIC DNA]</scope>
    <source>
        <strain evidence="1 2">Pan241w</strain>
    </source>
</reference>
<accession>A0A517RK92</accession>
<dbReference type="RefSeq" id="WP_145219602.1">
    <property type="nucleotide sequence ID" value="NZ_CP036269.1"/>
</dbReference>
<dbReference type="EMBL" id="CP036269">
    <property type="protein sequence ID" value="QDT44274.1"/>
    <property type="molecule type" value="Genomic_DNA"/>
</dbReference>
<sequence>MKQNWKLEFNLGIVLIYALLFSYQAWNSHASCQTPECDEFSCYRYDSNGTKANENILYLKDTAKSTISNTPLSGTRVKHNSETVTRYDCAFAVPSECANNFVALRNYPGTSCQDCFLDQDYFRYFCAEGDPKEGVAGSWNEYEDADN</sequence>
<dbReference type="AlphaFoldDB" id="A0A517RK92"/>
<evidence type="ECO:0000313" key="2">
    <source>
        <dbReference type="Proteomes" id="UP000317171"/>
    </source>
</evidence>
<protein>
    <submittedName>
        <fullName evidence="1">Uncharacterized protein</fullName>
    </submittedName>
</protein>
<keyword evidence="2" id="KW-1185">Reference proteome</keyword>
<proteinExistence type="predicted"/>
<name>A0A517RK92_9PLAN</name>
<gene>
    <name evidence="1" type="ORF">Pan241w_43820</name>
</gene>